<dbReference type="GO" id="GO:0016791">
    <property type="term" value="F:phosphatase activity"/>
    <property type="evidence" value="ECO:0007669"/>
    <property type="project" value="UniProtKB-ARBA"/>
</dbReference>
<gene>
    <name evidence="3" type="primary">LOC100900506</name>
</gene>
<dbReference type="RefSeq" id="XP_003747535.1">
    <property type="nucleotide sequence ID" value="XM_003747487.1"/>
</dbReference>
<dbReference type="GeneID" id="100900506"/>
<keyword evidence="2" id="KW-1185">Reference proteome</keyword>
<accession>A0AAJ6W0E2</accession>
<proteinExistence type="predicted"/>
<dbReference type="AlphaFoldDB" id="A0AAJ6W0E2"/>
<feature type="compositionally biased region" description="Polar residues" evidence="1">
    <location>
        <begin position="366"/>
        <end position="382"/>
    </location>
</feature>
<dbReference type="Gene3D" id="3.40.50.1240">
    <property type="entry name" value="Phosphoglycerate mutase-like"/>
    <property type="match status" value="1"/>
</dbReference>
<dbReference type="InterPro" id="IPR029033">
    <property type="entry name" value="His_PPase_superfam"/>
</dbReference>
<evidence type="ECO:0000313" key="3">
    <source>
        <dbReference type="RefSeq" id="XP_003747535.1"/>
    </source>
</evidence>
<sequence length="400" mass="45136">MKIRNLLIRLVDVPTSTKVFHMTPLLVMAYFYTYLNLKLQVDKYFAVDPSWMMSLVFFTHGASYPDQTINNYFNGKVPIQLQRKYHISQLTPNGKQQMRLLGEHLRKNYNPNCLEAASFVSPVKRCNDSIFYLYQGLFNSTNIPLESQITLPAGDDLIDQRSLIANMGSILNRMVHYPARIVNGYLQDIIRDTETTQNRLKPDTVVVDVLLSALADGQKLDSRLANTSRSLLKDMKKAILTSQIKGFQKDLVAPIFSDLKWRLQNITDTEAVPKVNLLLLCLTPLQLAAAFKSFIRNEFSFTNVYGDAFEFKIFSGGRVVMNSLSWTYSETDSTYTYRTRKSWNQLTLDEFLDNIAEFTPSSPSLTAQGAASNVPSNNTSSIKNGNNLGGLSGKNKTGLL</sequence>
<name>A0AAJ6W0E2_9ACAR</name>
<dbReference type="Proteomes" id="UP000694867">
    <property type="component" value="Unplaced"/>
</dbReference>
<dbReference type="KEGG" id="goe:100900506"/>
<organism evidence="2 3">
    <name type="scientific">Galendromus occidentalis</name>
    <name type="common">western predatory mite</name>
    <dbReference type="NCBI Taxonomy" id="34638"/>
    <lineage>
        <taxon>Eukaryota</taxon>
        <taxon>Metazoa</taxon>
        <taxon>Ecdysozoa</taxon>
        <taxon>Arthropoda</taxon>
        <taxon>Chelicerata</taxon>
        <taxon>Arachnida</taxon>
        <taxon>Acari</taxon>
        <taxon>Parasitiformes</taxon>
        <taxon>Mesostigmata</taxon>
        <taxon>Gamasina</taxon>
        <taxon>Phytoseioidea</taxon>
        <taxon>Phytoseiidae</taxon>
        <taxon>Typhlodrominae</taxon>
        <taxon>Galendromus</taxon>
    </lineage>
</organism>
<protein>
    <submittedName>
        <fullName evidence="3">Uncharacterized protein LOC100900506</fullName>
    </submittedName>
</protein>
<dbReference type="SUPFAM" id="SSF53254">
    <property type="entry name" value="Phosphoglycerate mutase-like"/>
    <property type="match status" value="1"/>
</dbReference>
<reference evidence="3" key="1">
    <citation type="submission" date="2025-08" db="UniProtKB">
        <authorList>
            <consortium name="RefSeq"/>
        </authorList>
    </citation>
    <scope>IDENTIFICATION</scope>
</reference>
<evidence type="ECO:0000313" key="2">
    <source>
        <dbReference type="Proteomes" id="UP000694867"/>
    </source>
</evidence>
<feature type="region of interest" description="Disordered" evidence="1">
    <location>
        <begin position="366"/>
        <end position="400"/>
    </location>
</feature>
<evidence type="ECO:0000256" key="1">
    <source>
        <dbReference type="SAM" id="MobiDB-lite"/>
    </source>
</evidence>